<sequence length="190" mass="22180">MKKLQYIIAFLMFGSLVSAQNAAIETKGEINWITIEEALELQKKEPKKIFMDVYTNWCGPCKMLDKNTFHNPDVVDYVNENYYAVKFDAEGNSTVNFKEHTFSNPNFDPAKVKRRNGVHEFTRFLKVSAYPSMLFFDEAGNYLTPVTGYLKPQQLELYLKLFGEDKHKEMTTQEAFNDYYRAFKPSFKAQ</sequence>
<dbReference type="SUPFAM" id="SSF52833">
    <property type="entry name" value="Thioredoxin-like"/>
    <property type="match status" value="1"/>
</dbReference>
<evidence type="ECO:0000259" key="3">
    <source>
        <dbReference type="Pfam" id="PF13098"/>
    </source>
</evidence>
<dbReference type="RefSeq" id="WP_224476875.1">
    <property type="nucleotide sequence ID" value="NZ_JAIUJS010000001.1"/>
</dbReference>
<dbReference type="InterPro" id="IPR012336">
    <property type="entry name" value="Thioredoxin-like_fold"/>
</dbReference>
<keyword evidence="1" id="KW-0676">Redox-active center</keyword>
<gene>
    <name evidence="4" type="ORF">LBV24_01685</name>
</gene>
<evidence type="ECO:0000256" key="1">
    <source>
        <dbReference type="ARBA" id="ARBA00023284"/>
    </source>
</evidence>
<dbReference type="Gene3D" id="3.40.30.10">
    <property type="entry name" value="Glutaredoxin"/>
    <property type="match status" value="1"/>
</dbReference>
<feature type="domain" description="Thioredoxin-like fold" evidence="3">
    <location>
        <begin position="43"/>
        <end position="158"/>
    </location>
</feature>
<dbReference type="EMBL" id="JAIUJS010000001">
    <property type="protein sequence ID" value="MCA0151908.1"/>
    <property type="molecule type" value="Genomic_DNA"/>
</dbReference>
<proteinExistence type="predicted"/>
<name>A0ABS7XW83_9FLAO</name>
<evidence type="ECO:0000313" key="5">
    <source>
        <dbReference type="Proteomes" id="UP001198402"/>
    </source>
</evidence>
<evidence type="ECO:0000313" key="4">
    <source>
        <dbReference type="EMBL" id="MCA0151908.1"/>
    </source>
</evidence>
<feature type="chain" id="PRO_5046310042" evidence="2">
    <location>
        <begin position="23"/>
        <end position="190"/>
    </location>
</feature>
<dbReference type="Proteomes" id="UP001198402">
    <property type="component" value="Unassembled WGS sequence"/>
</dbReference>
<reference evidence="5" key="1">
    <citation type="submission" date="2023-07" db="EMBL/GenBank/DDBJ databases">
        <authorList>
            <person name="Yue Y."/>
        </authorList>
    </citation>
    <scope>NUCLEOTIDE SEQUENCE [LARGE SCALE GENOMIC DNA]</scope>
    <source>
        <strain evidence="5">2Y89</strain>
    </source>
</reference>
<dbReference type="InterPro" id="IPR017937">
    <property type="entry name" value="Thioredoxin_CS"/>
</dbReference>
<accession>A0ABS7XW83</accession>
<comment type="caution">
    <text evidence="4">The sequence shown here is derived from an EMBL/GenBank/DDBJ whole genome shotgun (WGS) entry which is preliminary data.</text>
</comment>
<dbReference type="InterPro" id="IPR036249">
    <property type="entry name" value="Thioredoxin-like_sf"/>
</dbReference>
<dbReference type="Pfam" id="PF13098">
    <property type="entry name" value="Thioredoxin_2"/>
    <property type="match status" value="1"/>
</dbReference>
<keyword evidence="5" id="KW-1185">Reference proteome</keyword>
<feature type="signal peptide" evidence="2">
    <location>
        <begin position="1"/>
        <end position="22"/>
    </location>
</feature>
<organism evidence="4 5">
    <name type="scientific">Winogradskyella vincentii</name>
    <dbReference type="NCBI Taxonomy" id="2877122"/>
    <lineage>
        <taxon>Bacteria</taxon>
        <taxon>Pseudomonadati</taxon>
        <taxon>Bacteroidota</taxon>
        <taxon>Flavobacteriia</taxon>
        <taxon>Flavobacteriales</taxon>
        <taxon>Flavobacteriaceae</taxon>
        <taxon>Winogradskyella</taxon>
    </lineage>
</organism>
<evidence type="ECO:0000256" key="2">
    <source>
        <dbReference type="SAM" id="SignalP"/>
    </source>
</evidence>
<protein>
    <submittedName>
        <fullName evidence="4">Thioredoxin fold domain-containing protein</fullName>
    </submittedName>
</protein>
<keyword evidence="2" id="KW-0732">Signal</keyword>
<dbReference type="PROSITE" id="PS00194">
    <property type="entry name" value="THIOREDOXIN_1"/>
    <property type="match status" value="1"/>
</dbReference>